<evidence type="ECO:0000259" key="4">
    <source>
        <dbReference type="Pfam" id="PF19081"/>
    </source>
</evidence>
<feature type="domain" description="Ig-like" evidence="4">
    <location>
        <begin position="1588"/>
        <end position="1645"/>
    </location>
</feature>
<feature type="compositionally biased region" description="Low complexity" evidence="1">
    <location>
        <begin position="836"/>
        <end position="847"/>
    </location>
</feature>
<organism evidence="5 6">
    <name type="scientific">Hymenobacter mellowenesis</name>
    <dbReference type="NCBI Taxonomy" id="3063995"/>
    <lineage>
        <taxon>Bacteria</taxon>
        <taxon>Pseudomonadati</taxon>
        <taxon>Bacteroidota</taxon>
        <taxon>Cytophagia</taxon>
        <taxon>Cytophagales</taxon>
        <taxon>Hymenobacteraceae</taxon>
        <taxon>Hymenobacter</taxon>
    </lineage>
</organism>
<dbReference type="InterPro" id="IPR044023">
    <property type="entry name" value="Ig_7"/>
</dbReference>
<dbReference type="EMBL" id="JAUQSX010000001">
    <property type="protein sequence ID" value="MDO7845441.1"/>
    <property type="molecule type" value="Genomic_DNA"/>
</dbReference>
<dbReference type="RefSeq" id="WP_305010126.1">
    <property type="nucleotide sequence ID" value="NZ_JAUQSX010000001.1"/>
</dbReference>
<dbReference type="InterPro" id="IPR011050">
    <property type="entry name" value="Pectin_lyase_fold/virulence"/>
</dbReference>
<sequence>MEKKYLRKQPVRLLQASSARARLSRLLGAGLLLFGSFSAQAQLSGAKAIPGSGSTGYATLTAAIADLNAQGVGPGGVTFNLAAGYTETFASPTAGSITATGTAANPIVFQKSGTGANPTITAGVGTSPTLDAIIGLQAADYVTFDGLTLVDPASNANVTTQMEWGFALLKTTTSAVDGCQSVVIRNCTITLQKSTVTSGIYSNSHTATALAQVVPTTAAGTHSNNKFYGNTISGVNNGIYVGGYAAASPYTYYDQNNEVGSIVSGTTATGNTITNYGTTATAYGIYAIYQNGLKVQGNTVDSAPTGAAAGPTSTLYGILVTTGGNADLLGNTVRVATNTTTTTTYGIQNGSGGNATNGTVNIANNSLTMTSATATTATFYGLYNTVGVANLNISGNTLNNWSRPAATSGANYMLYVSTGATTTQNVFNNTVSNFSTPGTSSVYSIYAFNNSSAAVQFYGNTVQNISTDGSTLYGMYLSGGATLDVYRNRVSGLTANGTSGFIYGIYTSGTTTNITNNIVGDLNTPAASSTAALSGLYVGGGTTVNAQYNSIYLNASSTGANFGTTGIYYTSTATTLVTLRNNVVVNTSTPAGTGLTVALRRTSGTAGAAPSNLGTATNNNLYYAGTPGTANLIYAEGTSPVTNGQQTLADYKAFVSGRDASAVTENPPFLSTSGTNANFLKVSTTTPTQIESGGAPISGITTDYANLTRSTTAPDLGAFEGTYQPLDLTGPLITGATLINTNSTANRTVVITISDPSGVATGTNAPRLYYRKGTSGAFVFVNATSVSGSSYTFTLNYALLPGGSVAQGDVIQYYVAAQDLATAGNVSTSPGGGSGATPPGTTAPANPGSFQIVGNMSGIYYVGTSTPPAGTPASRVYATLTAAANAYSINTLVGATTFYLLDATYSTAETFPIIFGNNPTASATNTLLVSPAPGVSPVVTGTSGAPAVVLLSSARYITLDGANTTGGITRNLTLTSTNTGANAVVWVGSQGAGAGSTNITVRNLNVVGGSMSNTASFGIYASAAPSAAVSVPSTSTYGDDNDNLVIQNNAVTTAYEAIYAKANGVATSYDGLQIVGNRIGAAPTTTGTVSSDNVMNRGIDLQGATAPLVSRNTILGMDATAASINIAGIELNTNVTDAVISRNSISGLRQLNTGGWGAYGINVNSTTNVTNTEISNNVISDILTAAYTNSTTYNPFGIRLAGGTGIKIYYNTVGLSGSFTPTTNYASPSNISAGLLVTTTLATGLDVRNNIFANAITTSAATSTVKSYSVYYSAASVLAVSDYNDYYVSGPRGVLAYVGADAATLAALQTATGKDANSISTDPIFTSATNLLPISPAVASAGTPLPITIDFAGNTRSTTAPSLGAYQFVPQAVDVAPSALVSPANAATSTCFGANTPVTVQVRNLGTSVLNFATNPLTVTVVISGPNSSTQTLTQTISAGTLASTATQDITLTSLADFTALGSYSFAITATVTGDANTGNNLLTPAPTLNVAAPVGGTLSPASYSLCVSGTASLALAGAANGSVQLQSSSSATGTFTDIAGATSATYTTPVLTSTTYYRAKVSCGINVAYSNVAVVTVNNPVISAAPSPLSVCAGGTASLSATVPTGINVRYYTAATGGTLVGTGNPYVTPALTASTTYYAEAFAGSQENVGKPSTTGTDGTNTIGGLYFTATAPTSIVNVTVYRTANAAAGTATIQLLNGSTTTGTPVATVTVPVPANTTAAISPTVLTLNLAVPAAGQYTLYLSAATPSLIRDFSAGPQPATTFPYTSPSGVITITSSTLGNDYYYFFYNWQVGSECVSTAARTAIQVNVTPGLVATLASNAASICGRTPYTLAGAIAGTATGGIYTSSGTGTFSPSATALNATYTPSAADVTAGTVTITLTPTGPAAACTQTARAVLSITTPPNSSFSYPAGVYCTNSPVTVAPILAAGAVAGTFTASGFGLRIDATTGVITLNNTNIDGTFTITNTVTGTGACSTGASSTATFNVIFGIGQPTLTATAQTGGTVLLSANPVLSGVTYQFFRGSGSTATPVGSPTTTGTLVLPVGSPSGTYTVQATSTQGCASIPSAAVNVVVTTGTQTATLAGVSLRVFPNPTADGQLSIELSGINAKASQLTVLNALGQVVHTGTVAAGTAQLKLSQLASGVYTFRVLTEQGVLTQRVVRQ</sequence>
<dbReference type="Proteomes" id="UP001167796">
    <property type="component" value="Unassembled WGS sequence"/>
</dbReference>
<proteinExistence type="predicted"/>
<dbReference type="Pfam" id="PF19081">
    <property type="entry name" value="Ig_7"/>
    <property type="match status" value="1"/>
</dbReference>
<dbReference type="InterPro" id="IPR026444">
    <property type="entry name" value="Secre_tail"/>
</dbReference>
<keyword evidence="2" id="KW-0732">Signal</keyword>
<gene>
    <name evidence="5" type="ORF">Q5H92_03660</name>
</gene>
<dbReference type="InterPro" id="IPR006626">
    <property type="entry name" value="PbH1"/>
</dbReference>
<name>A0ABT9A6I1_9BACT</name>
<feature type="signal peptide" evidence="2">
    <location>
        <begin position="1"/>
        <end position="41"/>
    </location>
</feature>
<dbReference type="InterPro" id="IPR012334">
    <property type="entry name" value="Pectin_lyas_fold"/>
</dbReference>
<evidence type="ECO:0000256" key="1">
    <source>
        <dbReference type="SAM" id="MobiDB-lite"/>
    </source>
</evidence>
<feature type="chain" id="PRO_5046038127" evidence="2">
    <location>
        <begin position="42"/>
        <end position="2166"/>
    </location>
</feature>
<feature type="region of interest" description="Disordered" evidence="1">
    <location>
        <begin position="826"/>
        <end position="847"/>
    </location>
</feature>
<reference evidence="5" key="1">
    <citation type="submission" date="2023-07" db="EMBL/GenBank/DDBJ databases">
        <authorList>
            <person name="Kim M.K."/>
        </authorList>
    </citation>
    <scope>NUCLEOTIDE SEQUENCE</scope>
    <source>
        <strain evidence="5">M29</strain>
    </source>
</reference>
<comment type="caution">
    <text evidence="5">The sequence shown here is derived from an EMBL/GenBank/DDBJ whole genome shotgun (WGS) entry which is preliminary data.</text>
</comment>
<evidence type="ECO:0000313" key="6">
    <source>
        <dbReference type="Proteomes" id="UP001167796"/>
    </source>
</evidence>
<protein>
    <submittedName>
        <fullName evidence="5">T9SS type A sorting domain-containing protein</fullName>
    </submittedName>
</protein>
<keyword evidence="6" id="KW-1185">Reference proteome</keyword>
<dbReference type="SUPFAM" id="SSF51126">
    <property type="entry name" value="Pectin lyase-like"/>
    <property type="match status" value="1"/>
</dbReference>
<dbReference type="Gene3D" id="2.160.20.10">
    <property type="entry name" value="Single-stranded right-handed beta-helix, Pectin lyase-like"/>
    <property type="match status" value="2"/>
</dbReference>
<dbReference type="SMART" id="SM00710">
    <property type="entry name" value="PbH1"/>
    <property type="match status" value="14"/>
</dbReference>
<evidence type="ECO:0000259" key="3">
    <source>
        <dbReference type="Pfam" id="PF18962"/>
    </source>
</evidence>
<evidence type="ECO:0000256" key="2">
    <source>
        <dbReference type="SAM" id="SignalP"/>
    </source>
</evidence>
<evidence type="ECO:0000313" key="5">
    <source>
        <dbReference type="EMBL" id="MDO7845441.1"/>
    </source>
</evidence>
<feature type="domain" description="Secretion system C-terminal sorting" evidence="3">
    <location>
        <begin position="2092"/>
        <end position="2163"/>
    </location>
</feature>
<dbReference type="Pfam" id="PF18962">
    <property type="entry name" value="Por_Secre_tail"/>
    <property type="match status" value="1"/>
</dbReference>
<dbReference type="NCBIfam" id="TIGR04183">
    <property type="entry name" value="Por_Secre_tail"/>
    <property type="match status" value="1"/>
</dbReference>
<accession>A0ABT9A6I1</accession>